<dbReference type="AlphaFoldDB" id="I1JPK2"/>
<name>I1JPK2_SOYBN</name>
<feature type="compositionally biased region" description="Pro residues" evidence="1">
    <location>
        <begin position="20"/>
        <end position="33"/>
    </location>
</feature>
<evidence type="ECO:0000313" key="2">
    <source>
        <dbReference type="EMBL" id="KRH67660.1"/>
    </source>
</evidence>
<feature type="region of interest" description="Disordered" evidence="1">
    <location>
        <begin position="1"/>
        <end position="36"/>
    </location>
</feature>
<evidence type="ECO:0000256" key="1">
    <source>
        <dbReference type="SAM" id="MobiDB-lite"/>
    </source>
</evidence>
<dbReference type="Gramene" id="KRH67660">
    <property type="protein sequence ID" value="KRH67660"/>
    <property type="gene ID" value="GLYMA_03G178800"/>
</dbReference>
<evidence type="ECO:0000313" key="3">
    <source>
        <dbReference type="EnsemblPlants" id="KRH67660"/>
    </source>
</evidence>
<reference evidence="2" key="3">
    <citation type="submission" date="2018-07" db="EMBL/GenBank/DDBJ databases">
        <title>WGS assembly of Glycine max.</title>
        <authorList>
            <person name="Schmutz J."/>
            <person name="Cannon S."/>
            <person name="Schlueter J."/>
            <person name="Ma J."/>
            <person name="Mitros T."/>
            <person name="Nelson W."/>
            <person name="Hyten D."/>
            <person name="Song Q."/>
            <person name="Thelen J."/>
            <person name="Cheng J."/>
            <person name="Xu D."/>
            <person name="Hellsten U."/>
            <person name="May G."/>
            <person name="Yu Y."/>
            <person name="Sakurai T."/>
            <person name="Umezawa T."/>
            <person name="Bhattacharyya M."/>
            <person name="Sandhu D."/>
            <person name="Valliyodan B."/>
            <person name="Lindquist E."/>
            <person name="Peto M."/>
            <person name="Grant D."/>
            <person name="Shu S."/>
            <person name="Goodstein D."/>
            <person name="Barry K."/>
            <person name="Futrell-Griggs M."/>
            <person name="Abernathy B."/>
            <person name="Du J."/>
            <person name="Tian Z."/>
            <person name="Zhu L."/>
            <person name="Gill N."/>
            <person name="Joshi T."/>
            <person name="Libault M."/>
            <person name="Sethuraman A."/>
            <person name="Zhang X."/>
            <person name="Shinozaki K."/>
            <person name="Nguyen H."/>
            <person name="Wing R."/>
            <person name="Cregan P."/>
            <person name="Specht J."/>
            <person name="Grimwood J."/>
            <person name="Rokhsar D."/>
            <person name="Stacey G."/>
            <person name="Shoemaker R."/>
            <person name="Jackson S."/>
        </authorList>
    </citation>
    <scope>NUCLEOTIDE SEQUENCE</scope>
    <source>
        <tissue evidence="2">Callus</tissue>
    </source>
</reference>
<protein>
    <submittedName>
        <fullName evidence="2 3">Uncharacterized protein</fullName>
    </submittedName>
</protein>
<dbReference type="ExpressionAtlas" id="I1JPK2">
    <property type="expression patterns" value="baseline and differential"/>
</dbReference>
<proteinExistence type="predicted"/>
<accession>I1JPK2</accession>
<gene>
    <name evidence="3" type="primary">LOC100778825</name>
    <name evidence="2" type="ORF">GLYMA_03G178800</name>
</gene>
<evidence type="ECO:0000313" key="4">
    <source>
        <dbReference type="Proteomes" id="UP000008827"/>
    </source>
</evidence>
<feature type="compositionally biased region" description="Polar residues" evidence="1">
    <location>
        <begin position="1"/>
        <end position="11"/>
    </location>
</feature>
<organism evidence="3">
    <name type="scientific">Glycine max</name>
    <name type="common">Soybean</name>
    <name type="synonym">Glycine hispida</name>
    <dbReference type="NCBI Taxonomy" id="3847"/>
    <lineage>
        <taxon>Eukaryota</taxon>
        <taxon>Viridiplantae</taxon>
        <taxon>Streptophyta</taxon>
        <taxon>Embryophyta</taxon>
        <taxon>Tracheophyta</taxon>
        <taxon>Spermatophyta</taxon>
        <taxon>Magnoliopsida</taxon>
        <taxon>eudicotyledons</taxon>
        <taxon>Gunneridae</taxon>
        <taxon>Pentapetalae</taxon>
        <taxon>rosids</taxon>
        <taxon>fabids</taxon>
        <taxon>Fabales</taxon>
        <taxon>Fabaceae</taxon>
        <taxon>Papilionoideae</taxon>
        <taxon>50 kb inversion clade</taxon>
        <taxon>NPAAA clade</taxon>
        <taxon>indigoferoid/millettioid clade</taxon>
        <taxon>Phaseoleae</taxon>
        <taxon>Glycine</taxon>
        <taxon>Glycine subgen. Soja</taxon>
    </lineage>
</organism>
<dbReference type="EnsemblPlants" id="KRH67660">
    <property type="protein sequence ID" value="KRH67660"/>
    <property type="gene ID" value="GLYMA_03G178800"/>
</dbReference>
<dbReference type="HOGENOM" id="CLU_2065725_0_0_1"/>
<dbReference type="EMBL" id="CM000836">
    <property type="protein sequence ID" value="KRH67660.1"/>
    <property type="molecule type" value="Genomic_DNA"/>
</dbReference>
<reference evidence="2 3" key="1">
    <citation type="journal article" date="2010" name="Nature">
        <title>Genome sequence of the palaeopolyploid soybean.</title>
        <authorList>
            <person name="Schmutz J."/>
            <person name="Cannon S.B."/>
            <person name="Schlueter J."/>
            <person name="Ma J."/>
            <person name="Mitros T."/>
            <person name="Nelson W."/>
            <person name="Hyten D.L."/>
            <person name="Song Q."/>
            <person name="Thelen J.J."/>
            <person name="Cheng J."/>
            <person name="Xu D."/>
            <person name="Hellsten U."/>
            <person name="May G.D."/>
            <person name="Yu Y."/>
            <person name="Sakurai T."/>
            <person name="Umezawa T."/>
            <person name="Bhattacharyya M.K."/>
            <person name="Sandhu D."/>
            <person name="Valliyodan B."/>
            <person name="Lindquist E."/>
            <person name="Peto M."/>
            <person name="Grant D."/>
            <person name="Shu S."/>
            <person name="Goodstein D."/>
            <person name="Barry K."/>
            <person name="Futrell-Griggs M."/>
            <person name="Abernathy B."/>
            <person name="Du J."/>
            <person name="Tian Z."/>
            <person name="Zhu L."/>
            <person name="Gill N."/>
            <person name="Joshi T."/>
            <person name="Libault M."/>
            <person name="Sethuraman A."/>
            <person name="Zhang X.-C."/>
            <person name="Shinozaki K."/>
            <person name="Nguyen H.T."/>
            <person name="Wing R.A."/>
            <person name="Cregan P."/>
            <person name="Specht J."/>
            <person name="Grimwood J."/>
            <person name="Rokhsar D."/>
            <person name="Stacey G."/>
            <person name="Shoemaker R.C."/>
            <person name="Jackson S.A."/>
        </authorList>
    </citation>
    <scope>NUCLEOTIDE SEQUENCE [LARGE SCALE GENOMIC DNA]</scope>
    <source>
        <strain evidence="3">cv. Williams 82</strain>
        <tissue evidence="2">Callus</tissue>
    </source>
</reference>
<keyword evidence="4" id="KW-1185">Reference proteome</keyword>
<dbReference type="Proteomes" id="UP000008827">
    <property type="component" value="Chromosome 3"/>
</dbReference>
<reference evidence="3" key="2">
    <citation type="submission" date="2018-02" db="UniProtKB">
        <authorList>
            <consortium name="EnsemblPlants"/>
        </authorList>
    </citation>
    <scope>IDENTIFICATION</scope>
    <source>
        <strain evidence="3">Williams 82</strain>
    </source>
</reference>
<sequence>MADNEQPNNEEASPLLHQPHPQPKSEPPTPPETPEFLLGWTADGLPLAHASVVGQPMGRAPWNSSICACLGQNDHFCSSDLEVFLGVWLLVCCMEAMLRDLDLLVGHLPITACLILECI</sequence>